<name>A0A835XJM0_9CHLO</name>
<dbReference type="EMBL" id="JAEHOE010000132">
    <property type="protein sequence ID" value="KAG2485313.1"/>
    <property type="molecule type" value="Genomic_DNA"/>
</dbReference>
<evidence type="ECO:0000256" key="3">
    <source>
        <dbReference type="ARBA" id="ARBA00023180"/>
    </source>
</evidence>
<gene>
    <name evidence="5" type="ORF">HYH03_015986</name>
</gene>
<sequence length="529" mass="59696">MFESWWWVFNDVCVEDESIVVYDPQVVGLDPTGEKTPRVDLSAIQYMFRHAPYDLVRKAVEDGLPHHVGNATQHSLDLPNAVHTSNHHRLPYQLNIRYPTEREVASKPKFSGCTVPVLTYCHWPHNFGEYFIRTPSIIHRFQEIKALSRNMTYLVGLPPNMPADPFNIDLLRPLSIYEPTTWREFSRPLPEGTPSNHTAEGVAVRCFERMIVGRLQGGSYPEVVRTAEDIYEYYAAKPGGPPPKGPRWHSNVTNPPNTIKVLIEHRPYGGTRQFLHSDELLRECNSAAPLPGPDGRQIKVECRLHTFGASLVEDLRAVGDADVLVAFHGAGAMNAAFMPRRSSLLEVRPREFGTKHGGWPNQWQPTIAHQSKYEHYFFWGLCVDDPELSPPGEQEAAGLEGGAFAARDRHVHLKWPMLKTPLERILQIKGSVDLYEEAVVKNDLMWLVEPGGSMRPAPELTEAIGLKPWRIRTPPKPRRVLDEVLSSPAAAGSLLGPSQTLGSRLRSALGPWLPEAWRSEQDDWRWGRG</sequence>
<dbReference type="GO" id="GO:0005794">
    <property type="term" value="C:Golgi apparatus"/>
    <property type="evidence" value="ECO:0007669"/>
    <property type="project" value="UniProtKB-ARBA"/>
</dbReference>
<dbReference type="Pfam" id="PF04577">
    <property type="entry name" value="Glyco_transf_61"/>
    <property type="match status" value="1"/>
</dbReference>
<keyword evidence="1" id="KW-0328">Glycosyltransferase</keyword>
<keyword evidence="6" id="KW-1185">Reference proteome</keyword>
<keyword evidence="3" id="KW-0325">Glycoprotein</keyword>
<dbReference type="AlphaFoldDB" id="A0A835XJM0"/>
<dbReference type="PANTHER" id="PTHR20961:SF124">
    <property type="entry name" value="GLYCOSYLTRANSFERASE"/>
    <property type="match status" value="1"/>
</dbReference>
<evidence type="ECO:0000259" key="4">
    <source>
        <dbReference type="Pfam" id="PF04577"/>
    </source>
</evidence>
<evidence type="ECO:0000256" key="2">
    <source>
        <dbReference type="ARBA" id="ARBA00022679"/>
    </source>
</evidence>
<organism evidence="5 6">
    <name type="scientific">Edaphochlamys debaryana</name>
    <dbReference type="NCBI Taxonomy" id="47281"/>
    <lineage>
        <taxon>Eukaryota</taxon>
        <taxon>Viridiplantae</taxon>
        <taxon>Chlorophyta</taxon>
        <taxon>core chlorophytes</taxon>
        <taxon>Chlorophyceae</taxon>
        <taxon>CS clade</taxon>
        <taxon>Chlamydomonadales</taxon>
        <taxon>Chlamydomonadales incertae sedis</taxon>
        <taxon>Edaphochlamys</taxon>
    </lineage>
</organism>
<dbReference type="GO" id="GO:0016763">
    <property type="term" value="F:pentosyltransferase activity"/>
    <property type="evidence" value="ECO:0007669"/>
    <property type="project" value="UniProtKB-ARBA"/>
</dbReference>
<comment type="caution">
    <text evidence="5">The sequence shown here is derived from an EMBL/GenBank/DDBJ whole genome shotgun (WGS) entry which is preliminary data.</text>
</comment>
<keyword evidence="2" id="KW-0808">Transferase</keyword>
<proteinExistence type="predicted"/>
<dbReference type="OrthoDB" id="544217at2759"/>
<dbReference type="InterPro" id="IPR049625">
    <property type="entry name" value="Glyco_transf_61_cat"/>
</dbReference>
<dbReference type="InterPro" id="IPR007657">
    <property type="entry name" value="Glycosyltransferase_61"/>
</dbReference>
<dbReference type="PANTHER" id="PTHR20961">
    <property type="entry name" value="GLYCOSYLTRANSFERASE"/>
    <property type="match status" value="1"/>
</dbReference>
<evidence type="ECO:0000313" key="6">
    <source>
        <dbReference type="Proteomes" id="UP000612055"/>
    </source>
</evidence>
<accession>A0A835XJM0</accession>
<evidence type="ECO:0000313" key="5">
    <source>
        <dbReference type="EMBL" id="KAG2485313.1"/>
    </source>
</evidence>
<protein>
    <recommendedName>
        <fullName evidence="4">Glycosyltransferase 61 catalytic domain-containing protein</fullName>
    </recommendedName>
</protein>
<dbReference type="Proteomes" id="UP000612055">
    <property type="component" value="Unassembled WGS sequence"/>
</dbReference>
<feature type="domain" description="Glycosyltransferase 61 catalytic" evidence="4">
    <location>
        <begin position="245"/>
        <end position="343"/>
    </location>
</feature>
<evidence type="ECO:0000256" key="1">
    <source>
        <dbReference type="ARBA" id="ARBA00022676"/>
    </source>
</evidence>
<reference evidence="5" key="1">
    <citation type="journal article" date="2020" name="bioRxiv">
        <title>Comparative genomics of Chlamydomonas.</title>
        <authorList>
            <person name="Craig R.J."/>
            <person name="Hasan A.R."/>
            <person name="Ness R.W."/>
            <person name="Keightley P.D."/>
        </authorList>
    </citation>
    <scope>NUCLEOTIDE SEQUENCE</scope>
    <source>
        <strain evidence="5">CCAP 11/70</strain>
    </source>
</reference>